<evidence type="ECO:0000313" key="2">
    <source>
        <dbReference type="EMBL" id="GAT52172.1"/>
    </source>
</evidence>
<accession>A0ABQ0LM51</accession>
<evidence type="ECO:0000313" key="3">
    <source>
        <dbReference type="Proteomes" id="UP000815677"/>
    </source>
</evidence>
<sequence>MRRLRISPTGYASTCIRPQPLLINPNPSHESLLHPPPQAFLAGDEVFSGLARADTEAPTEATMSWEVEKECERQRRLAALAAVIAQACELHSHTPTQAQTPQSSGRGPTRSPPIRRKLRATVWGNGFLETVIGNWAGTTVAKHHKRTKDDGERT</sequence>
<name>A0ABQ0LM51_MYCCL</name>
<organism evidence="2 3">
    <name type="scientific">Mycena chlorophos</name>
    <name type="common">Agaric fungus</name>
    <name type="synonym">Agaricus chlorophos</name>
    <dbReference type="NCBI Taxonomy" id="658473"/>
    <lineage>
        <taxon>Eukaryota</taxon>
        <taxon>Fungi</taxon>
        <taxon>Dikarya</taxon>
        <taxon>Basidiomycota</taxon>
        <taxon>Agaricomycotina</taxon>
        <taxon>Agaricomycetes</taxon>
        <taxon>Agaricomycetidae</taxon>
        <taxon>Agaricales</taxon>
        <taxon>Marasmiineae</taxon>
        <taxon>Mycenaceae</taxon>
        <taxon>Mycena</taxon>
    </lineage>
</organism>
<evidence type="ECO:0000256" key="1">
    <source>
        <dbReference type="SAM" id="MobiDB-lite"/>
    </source>
</evidence>
<feature type="compositionally biased region" description="Polar residues" evidence="1">
    <location>
        <begin position="93"/>
        <end position="106"/>
    </location>
</feature>
<dbReference type="EMBL" id="DF847621">
    <property type="protein sequence ID" value="GAT52172.1"/>
    <property type="molecule type" value="Genomic_DNA"/>
</dbReference>
<dbReference type="Proteomes" id="UP000815677">
    <property type="component" value="Unassembled WGS sequence"/>
</dbReference>
<reference evidence="2" key="1">
    <citation type="submission" date="2014-09" db="EMBL/GenBank/DDBJ databases">
        <title>Genome sequence of the luminous mushroom Mycena chlorophos for searching fungal bioluminescence genes.</title>
        <authorList>
            <person name="Tanaka Y."/>
            <person name="Kasuga D."/>
            <person name="Oba Y."/>
            <person name="Hase S."/>
            <person name="Sato K."/>
            <person name="Oba Y."/>
            <person name="Sakakibara Y."/>
        </authorList>
    </citation>
    <scope>NUCLEOTIDE SEQUENCE</scope>
</reference>
<protein>
    <submittedName>
        <fullName evidence="2">Uncharacterized protein</fullName>
    </submittedName>
</protein>
<gene>
    <name evidence="2" type="ORF">MCHLO_09251</name>
</gene>
<proteinExistence type="predicted"/>
<feature type="region of interest" description="Disordered" evidence="1">
    <location>
        <begin position="93"/>
        <end position="114"/>
    </location>
</feature>
<keyword evidence="3" id="KW-1185">Reference proteome</keyword>